<feature type="active site" evidence="7">
    <location>
        <position position="58"/>
    </location>
</feature>
<dbReference type="Pfam" id="PF01625">
    <property type="entry name" value="PMSR"/>
    <property type="match status" value="1"/>
</dbReference>
<evidence type="ECO:0000256" key="7">
    <source>
        <dbReference type="HAMAP-Rule" id="MF_01401"/>
    </source>
</evidence>
<gene>
    <name evidence="7" type="primary">msrA</name>
    <name evidence="6" type="synonym">msrB</name>
    <name evidence="10" type="ORF">DES51_10182</name>
</gene>
<dbReference type="PANTHER" id="PTHR42799:SF2">
    <property type="entry name" value="MITOCHONDRIAL PEPTIDE METHIONINE SULFOXIDE REDUCTASE"/>
    <property type="match status" value="1"/>
</dbReference>
<evidence type="ECO:0000256" key="8">
    <source>
        <dbReference type="SAM" id="SignalP"/>
    </source>
</evidence>
<dbReference type="GO" id="GO:0005737">
    <property type="term" value="C:cytoplasm"/>
    <property type="evidence" value="ECO:0007669"/>
    <property type="project" value="TreeGrafter"/>
</dbReference>
<dbReference type="NCBIfam" id="TIGR00401">
    <property type="entry name" value="msrA"/>
    <property type="match status" value="1"/>
</dbReference>
<evidence type="ECO:0000256" key="4">
    <source>
        <dbReference type="ARBA" id="ARBA00048488"/>
    </source>
</evidence>
<comment type="catalytic activity">
    <reaction evidence="5 7">
        <text>[thioredoxin]-disulfide + L-methionine + H2O = L-methionine (S)-S-oxide + [thioredoxin]-dithiol</text>
        <dbReference type="Rhea" id="RHEA:19993"/>
        <dbReference type="Rhea" id="RHEA-COMP:10698"/>
        <dbReference type="Rhea" id="RHEA-COMP:10700"/>
        <dbReference type="ChEBI" id="CHEBI:15377"/>
        <dbReference type="ChEBI" id="CHEBI:29950"/>
        <dbReference type="ChEBI" id="CHEBI:50058"/>
        <dbReference type="ChEBI" id="CHEBI:57844"/>
        <dbReference type="ChEBI" id="CHEBI:58772"/>
        <dbReference type="EC" id="1.8.4.11"/>
    </reaction>
</comment>
<dbReference type="SUPFAM" id="SSF55068">
    <property type="entry name" value="Peptide methionine sulfoxide reductase"/>
    <property type="match status" value="1"/>
</dbReference>
<dbReference type="EC" id="1.8.4.11" evidence="7"/>
<keyword evidence="11" id="KW-1185">Reference proteome</keyword>
<sequence>MKKSYTIFNRLSICLLLIVSGCTAKAVPSDIQRNETMEETKMNVKEEDKRTIYLAGGCFWGVEAFMKQLPGIYDTEVGYANGITEEPTYQQVCTGTTGHAETVKISYDQSKITTEEVLKGYFKIIDPTLENRQGNDFGAQYRTGIYYLDDDDKTIIDQVIEDQQTHYSKPIITEVKPLENYYPAEEYHQDYLDKNPNGYCHIDLSKAGEFIEEEQLNRKNVDLASQIKAENYPIPSKEELLKTLTPIQYAVTQNNDTERPYTNEYTDNFEEGIYVDIVSGEPLFSSADKFQSGCGWPSFTKPIIDEVITEQQDNSFNMNRTEVRSRAADIHLGHVFDDGPKDKGGLRYCINSASIRFIPKKDLKKEGYDYLNILFE</sequence>
<dbReference type="RefSeq" id="WP_022936393.1">
    <property type="nucleotide sequence ID" value="NZ_CABKRQ010000001.1"/>
</dbReference>
<feature type="domain" description="MsrB" evidence="9">
    <location>
        <begin position="237"/>
        <end position="360"/>
    </location>
</feature>
<dbReference type="Proteomes" id="UP000247612">
    <property type="component" value="Unassembled WGS sequence"/>
</dbReference>
<comment type="caution">
    <text evidence="6">Lacks conserved residue(s) required for the propagation of feature annotation.</text>
</comment>
<dbReference type="InterPro" id="IPR036509">
    <property type="entry name" value="Met_Sox_Rdtase_MsrA_sf"/>
</dbReference>
<feature type="active site" description="Nucleophile" evidence="6">
    <location>
        <position position="349"/>
    </location>
</feature>
<dbReference type="EC" id="1.8.4.12" evidence="6"/>
<organism evidence="10 11">
    <name type="scientific">Dielma fastidiosa</name>
    <dbReference type="NCBI Taxonomy" id="1034346"/>
    <lineage>
        <taxon>Bacteria</taxon>
        <taxon>Bacillati</taxon>
        <taxon>Bacillota</taxon>
        <taxon>Erysipelotrichia</taxon>
        <taxon>Erysipelotrichales</taxon>
        <taxon>Erysipelotrichaceae</taxon>
        <taxon>Dielma</taxon>
    </lineage>
</organism>
<feature type="chain" id="PRO_5016445478" description="Multifunctional fusion protein" evidence="8">
    <location>
        <begin position="27"/>
        <end position="376"/>
    </location>
</feature>
<evidence type="ECO:0000256" key="5">
    <source>
        <dbReference type="ARBA" id="ARBA00048782"/>
    </source>
</evidence>
<dbReference type="GO" id="GO:0033744">
    <property type="term" value="F:L-methionine:thioredoxin-disulfide S-oxidoreductase activity"/>
    <property type="evidence" value="ECO:0007669"/>
    <property type="project" value="RHEA"/>
</dbReference>
<dbReference type="GO" id="GO:0008113">
    <property type="term" value="F:peptide-methionine (S)-S-oxide reductase activity"/>
    <property type="evidence" value="ECO:0007669"/>
    <property type="project" value="UniProtKB-UniRule"/>
</dbReference>
<comment type="similarity">
    <text evidence="6">Belongs to the MsrB Met sulfoxide reductase family.</text>
</comment>
<comment type="similarity">
    <text evidence="7">Belongs to the MsrA Met sulfoxide reductase family.</text>
</comment>
<feature type="signal peptide" evidence="8">
    <location>
        <begin position="1"/>
        <end position="26"/>
    </location>
</feature>
<dbReference type="FunFam" id="2.170.150.20:FF:000003">
    <property type="entry name" value="Peptide methionine sulfoxide reductase MsrB"/>
    <property type="match status" value="1"/>
</dbReference>
<dbReference type="EMBL" id="QJKH01000001">
    <property type="protein sequence ID" value="PXX81477.1"/>
    <property type="molecule type" value="Genomic_DNA"/>
</dbReference>
<dbReference type="Gene3D" id="3.30.1060.10">
    <property type="entry name" value="Peptide methionine sulphoxide reductase MsrA"/>
    <property type="match status" value="1"/>
</dbReference>
<dbReference type="InterPro" id="IPR002579">
    <property type="entry name" value="Met_Sox_Rdtase_MsrB_dom"/>
</dbReference>
<dbReference type="InterPro" id="IPR002569">
    <property type="entry name" value="Met_Sox_Rdtase_MsrA_dom"/>
</dbReference>
<dbReference type="Pfam" id="PF01641">
    <property type="entry name" value="SelR"/>
    <property type="match status" value="1"/>
</dbReference>
<accession>A0A318LIH6</accession>
<dbReference type="InterPro" id="IPR050162">
    <property type="entry name" value="MsrA_MetSO_reductase"/>
</dbReference>
<evidence type="ECO:0000313" key="11">
    <source>
        <dbReference type="Proteomes" id="UP000247612"/>
    </source>
</evidence>
<evidence type="ECO:0000256" key="1">
    <source>
        <dbReference type="ARBA" id="ARBA00023002"/>
    </source>
</evidence>
<reference evidence="10 11" key="1">
    <citation type="submission" date="2018-05" db="EMBL/GenBank/DDBJ databases">
        <title>Genomic Encyclopedia of Type Strains, Phase IV (KMG-IV): sequencing the most valuable type-strain genomes for metagenomic binning, comparative biology and taxonomic classification.</title>
        <authorList>
            <person name="Goeker M."/>
        </authorList>
    </citation>
    <scope>NUCLEOTIDE SEQUENCE [LARGE SCALE GENOMIC DNA]</scope>
    <source>
        <strain evidence="10 11">JC118</strain>
    </source>
</reference>
<dbReference type="AlphaFoldDB" id="A0A318LIH6"/>
<dbReference type="PROSITE" id="PS51257">
    <property type="entry name" value="PROKAR_LIPOPROTEIN"/>
    <property type="match status" value="1"/>
</dbReference>
<dbReference type="HAMAP" id="MF_01400">
    <property type="entry name" value="MsrB"/>
    <property type="match status" value="1"/>
</dbReference>
<dbReference type="GO" id="GO:0033743">
    <property type="term" value="F:peptide-methionine (R)-S-oxide reductase activity"/>
    <property type="evidence" value="ECO:0007669"/>
    <property type="project" value="UniProtKB-UniRule"/>
</dbReference>
<dbReference type="NCBIfam" id="TIGR00357">
    <property type="entry name" value="peptide-methionine (R)-S-oxide reductase MsrB"/>
    <property type="match status" value="1"/>
</dbReference>
<evidence type="ECO:0000256" key="6">
    <source>
        <dbReference type="HAMAP-Rule" id="MF_01400"/>
    </source>
</evidence>
<comment type="function">
    <text evidence="7">Has an important function as a repair enzyme for proteins that have been inactivated by oxidation. Catalyzes the reversible oxidation-reduction of methionine sulfoxide in proteins to methionine.</text>
</comment>
<dbReference type="GO" id="GO:0034599">
    <property type="term" value="P:cellular response to oxidative stress"/>
    <property type="evidence" value="ECO:0007669"/>
    <property type="project" value="TreeGrafter"/>
</dbReference>
<comment type="catalytic activity">
    <reaction evidence="4 6">
        <text>L-methionyl-[protein] + [thioredoxin]-disulfide + H2O = L-methionyl-(R)-S-oxide-[protein] + [thioredoxin]-dithiol</text>
        <dbReference type="Rhea" id="RHEA:24164"/>
        <dbReference type="Rhea" id="RHEA-COMP:10698"/>
        <dbReference type="Rhea" id="RHEA-COMP:10700"/>
        <dbReference type="Rhea" id="RHEA-COMP:12313"/>
        <dbReference type="Rhea" id="RHEA-COMP:12314"/>
        <dbReference type="ChEBI" id="CHEBI:15377"/>
        <dbReference type="ChEBI" id="CHEBI:16044"/>
        <dbReference type="ChEBI" id="CHEBI:29950"/>
        <dbReference type="ChEBI" id="CHEBI:45764"/>
        <dbReference type="ChEBI" id="CHEBI:50058"/>
        <dbReference type="EC" id="1.8.4.12"/>
    </reaction>
</comment>
<dbReference type="STRING" id="1034346.GCA_000313565_00081"/>
<keyword evidence="2" id="KW-0511">Multifunctional enzyme</keyword>
<comment type="caution">
    <text evidence="10">The sequence shown here is derived from an EMBL/GenBank/DDBJ whole genome shotgun (WGS) entry which is preliminary data.</text>
</comment>
<evidence type="ECO:0000256" key="3">
    <source>
        <dbReference type="ARBA" id="ARBA00047806"/>
    </source>
</evidence>
<dbReference type="Gene3D" id="2.170.150.20">
    <property type="entry name" value="Peptide methionine sulfoxide reductase"/>
    <property type="match status" value="1"/>
</dbReference>
<dbReference type="PROSITE" id="PS51790">
    <property type="entry name" value="MSRB"/>
    <property type="match status" value="1"/>
</dbReference>
<dbReference type="InterPro" id="IPR011057">
    <property type="entry name" value="Mss4-like_sf"/>
</dbReference>
<evidence type="ECO:0000313" key="10">
    <source>
        <dbReference type="EMBL" id="PXX81477.1"/>
    </source>
</evidence>
<dbReference type="SUPFAM" id="SSF51316">
    <property type="entry name" value="Mss4-like"/>
    <property type="match status" value="1"/>
</dbReference>
<evidence type="ECO:0000256" key="2">
    <source>
        <dbReference type="ARBA" id="ARBA00023268"/>
    </source>
</evidence>
<keyword evidence="1 6" id="KW-0560">Oxidoreductase</keyword>
<evidence type="ECO:0000259" key="9">
    <source>
        <dbReference type="PROSITE" id="PS51790"/>
    </source>
</evidence>
<name>A0A318LIH6_9FIRM</name>
<dbReference type="OrthoDB" id="4174719at2"/>
<proteinExistence type="inferred from homology"/>
<keyword evidence="8" id="KW-0732">Signal</keyword>
<protein>
    <recommendedName>
        <fullName evidence="6 7">Multifunctional fusion protein</fullName>
    </recommendedName>
    <domain>
        <recommendedName>
            <fullName evidence="7">Peptide methionine sulfoxide reductase MsrA</fullName>
            <shortName evidence="7">Protein-methionine-S-oxide reductase</shortName>
            <ecNumber evidence="7">1.8.4.11</ecNumber>
        </recommendedName>
        <alternativeName>
            <fullName evidence="7">Peptide-methionine (S)-S-oxide reductase</fullName>
            <shortName evidence="7">Peptide Met(O) reductase</shortName>
        </alternativeName>
    </domain>
    <domain>
        <recommendedName>
            <fullName evidence="6">Peptide methionine sulfoxide reductase MsrB</fullName>
            <ecNumber evidence="6">1.8.4.12</ecNumber>
        </recommendedName>
        <alternativeName>
            <fullName evidence="6">Peptide-methionine (R)-S-oxide reductase</fullName>
        </alternativeName>
    </domain>
</protein>
<dbReference type="HAMAP" id="MF_01401">
    <property type="entry name" value="MsrA"/>
    <property type="match status" value="1"/>
</dbReference>
<comment type="catalytic activity">
    <reaction evidence="3 7">
        <text>L-methionyl-[protein] + [thioredoxin]-disulfide + H2O = L-methionyl-(S)-S-oxide-[protein] + [thioredoxin]-dithiol</text>
        <dbReference type="Rhea" id="RHEA:14217"/>
        <dbReference type="Rhea" id="RHEA-COMP:10698"/>
        <dbReference type="Rhea" id="RHEA-COMP:10700"/>
        <dbReference type="Rhea" id="RHEA-COMP:12313"/>
        <dbReference type="Rhea" id="RHEA-COMP:12315"/>
        <dbReference type="ChEBI" id="CHEBI:15377"/>
        <dbReference type="ChEBI" id="CHEBI:16044"/>
        <dbReference type="ChEBI" id="CHEBI:29950"/>
        <dbReference type="ChEBI" id="CHEBI:44120"/>
        <dbReference type="ChEBI" id="CHEBI:50058"/>
        <dbReference type="EC" id="1.8.4.11"/>
    </reaction>
</comment>
<dbReference type="PANTHER" id="PTHR42799">
    <property type="entry name" value="MITOCHONDRIAL PEPTIDE METHIONINE SULFOXIDE REDUCTASE"/>
    <property type="match status" value="1"/>
</dbReference>